<sequence length="48" mass="5892">MQEILDFIITALFVAFMVFLILGFNYQMRIKAKEKEEKYKQFNKKEKK</sequence>
<gene>
    <name evidence="2" type="ORF">AAH949_03785</name>
</gene>
<dbReference type="EMBL" id="CP155620">
    <property type="protein sequence ID" value="XBJ29963.1"/>
    <property type="molecule type" value="Genomic_DNA"/>
</dbReference>
<dbReference type="AlphaFoldDB" id="A0AAU7E7I0"/>
<keyword evidence="1" id="KW-1133">Transmembrane helix</keyword>
<evidence type="ECO:0008006" key="3">
    <source>
        <dbReference type="Google" id="ProtNLM"/>
    </source>
</evidence>
<keyword evidence="1" id="KW-0472">Membrane</keyword>
<name>A0AAU7E7I0_9BACT</name>
<proteinExistence type="predicted"/>
<protein>
    <recommendedName>
        <fullName evidence="3">Small hydrophobic protein</fullName>
    </recommendedName>
</protein>
<evidence type="ECO:0000313" key="2">
    <source>
        <dbReference type="EMBL" id="XBJ29963.1"/>
    </source>
</evidence>
<feature type="transmembrane region" description="Helical" evidence="1">
    <location>
        <begin position="6"/>
        <end position="26"/>
    </location>
</feature>
<reference evidence="2" key="1">
    <citation type="submission" date="2024-05" db="EMBL/GenBank/DDBJ databases">
        <title>Campylobacter coli isolated from environmental waters in Slovenia.</title>
        <authorList>
            <person name="Zautner A.E."/>
            <person name="Bunk B."/>
            <person name="Riedel T."/>
            <person name="Sproeer C."/>
        </authorList>
    </citation>
    <scope>NUCLEOTIDE SEQUENCE</scope>
    <source>
        <strain evidence="2">CCS1377</strain>
    </source>
</reference>
<evidence type="ECO:0000256" key="1">
    <source>
        <dbReference type="SAM" id="Phobius"/>
    </source>
</evidence>
<keyword evidence="1" id="KW-0812">Transmembrane</keyword>
<accession>A0AAU7E7I0</accession>
<dbReference type="RefSeq" id="WP_166739677.1">
    <property type="nucleotide sequence ID" value="NZ_CP155620.1"/>
</dbReference>
<organism evidence="2">
    <name type="scientific">Campylobacter sp. CCS1377</name>
    <dbReference type="NCBI Taxonomy" id="3158229"/>
    <lineage>
        <taxon>Bacteria</taxon>
        <taxon>Pseudomonadati</taxon>
        <taxon>Campylobacterota</taxon>
        <taxon>Epsilonproteobacteria</taxon>
        <taxon>Campylobacterales</taxon>
        <taxon>Campylobacteraceae</taxon>
        <taxon>Campylobacter</taxon>
    </lineage>
</organism>